<accession>A0A917SRS9</accession>
<comment type="caution">
    <text evidence="3">The sequence shown here is derived from an EMBL/GenBank/DDBJ whole genome shotgun (WGS) entry which is preliminary data.</text>
</comment>
<dbReference type="EMBL" id="BMLF01000001">
    <property type="protein sequence ID" value="GGL91750.1"/>
    <property type="molecule type" value="Genomic_DNA"/>
</dbReference>
<feature type="compositionally biased region" description="Low complexity" evidence="1">
    <location>
        <begin position="12"/>
        <end position="26"/>
    </location>
</feature>
<dbReference type="SMART" id="SM00507">
    <property type="entry name" value="HNHc"/>
    <property type="match status" value="1"/>
</dbReference>
<gene>
    <name evidence="3" type="ORF">GCM10011534_12350</name>
</gene>
<protein>
    <recommendedName>
        <fullName evidence="2">HNH nuclease domain-containing protein</fullName>
    </recommendedName>
</protein>
<feature type="region of interest" description="Disordered" evidence="1">
    <location>
        <begin position="1"/>
        <end position="35"/>
    </location>
</feature>
<name>A0A917SRS9_9RHOB</name>
<reference evidence="3" key="1">
    <citation type="journal article" date="2014" name="Int. J. Syst. Evol. Microbiol.">
        <title>Complete genome sequence of Corynebacterium casei LMG S-19264T (=DSM 44701T), isolated from a smear-ripened cheese.</title>
        <authorList>
            <consortium name="US DOE Joint Genome Institute (JGI-PGF)"/>
            <person name="Walter F."/>
            <person name="Albersmeier A."/>
            <person name="Kalinowski J."/>
            <person name="Ruckert C."/>
        </authorList>
    </citation>
    <scope>NUCLEOTIDE SEQUENCE</scope>
    <source>
        <strain evidence="3">CGMCC 1.6293</strain>
    </source>
</reference>
<organism evidence="3 4">
    <name type="scientific">Pseudooceanicola nanhaiensis</name>
    <dbReference type="NCBI Taxonomy" id="375761"/>
    <lineage>
        <taxon>Bacteria</taxon>
        <taxon>Pseudomonadati</taxon>
        <taxon>Pseudomonadota</taxon>
        <taxon>Alphaproteobacteria</taxon>
        <taxon>Rhodobacterales</taxon>
        <taxon>Paracoccaceae</taxon>
        <taxon>Pseudooceanicola</taxon>
    </lineage>
</organism>
<dbReference type="AlphaFoldDB" id="A0A917SRS9"/>
<dbReference type="InterPro" id="IPR003615">
    <property type="entry name" value="HNH_nuc"/>
</dbReference>
<keyword evidence="4" id="KW-1185">Reference proteome</keyword>
<evidence type="ECO:0000259" key="2">
    <source>
        <dbReference type="SMART" id="SM00507"/>
    </source>
</evidence>
<reference evidence="3" key="2">
    <citation type="submission" date="2020-09" db="EMBL/GenBank/DDBJ databases">
        <authorList>
            <person name="Sun Q."/>
            <person name="Zhou Y."/>
        </authorList>
    </citation>
    <scope>NUCLEOTIDE SEQUENCE</scope>
    <source>
        <strain evidence="3">CGMCC 1.6293</strain>
    </source>
</reference>
<proteinExistence type="predicted"/>
<evidence type="ECO:0000313" key="3">
    <source>
        <dbReference type="EMBL" id="GGL91750.1"/>
    </source>
</evidence>
<dbReference type="RefSeq" id="WP_028286093.1">
    <property type="nucleotide sequence ID" value="NZ_BMLF01000001.1"/>
</dbReference>
<evidence type="ECO:0000256" key="1">
    <source>
        <dbReference type="SAM" id="MobiDB-lite"/>
    </source>
</evidence>
<evidence type="ECO:0000313" key="4">
    <source>
        <dbReference type="Proteomes" id="UP000649829"/>
    </source>
</evidence>
<sequence length="119" mass="13356">MGKLAGRGLPNRLGRAPARLRSPAPSAEREGGARRSRDWLNTARWQRLRLKVLERDGYVCQQTGVALVGKHPAPDSPVVDHKVPHRGNPDLFWDEGNLQAVSKLWHDRVKQGLEKRGEV</sequence>
<dbReference type="Proteomes" id="UP000649829">
    <property type="component" value="Unassembled WGS sequence"/>
</dbReference>
<feature type="domain" description="HNH nuclease" evidence="2">
    <location>
        <begin position="47"/>
        <end position="107"/>
    </location>
</feature>